<organism evidence="1 2">
    <name type="scientific">Candidatus Enterocloster excrementigallinarum</name>
    <dbReference type="NCBI Taxonomy" id="2838558"/>
    <lineage>
        <taxon>Bacteria</taxon>
        <taxon>Bacillati</taxon>
        <taxon>Bacillota</taxon>
        <taxon>Clostridia</taxon>
        <taxon>Lachnospirales</taxon>
        <taxon>Lachnospiraceae</taxon>
        <taxon>Enterocloster</taxon>
    </lineage>
</organism>
<dbReference type="AlphaFoldDB" id="A0A9D2PTF7"/>
<accession>A0A9D2PTF7</accession>
<dbReference type="Pfam" id="PF12672">
    <property type="entry name" value="DUF3793"/>
    <property type="match status" value="1"/>
</dbReference>
<name>A0A9D2PTF7_9FIRM</name>
<evidence type="ECO:0000313" key="1">
    <source>
        <dbReference type="EMBL" id="HJC66094.1"/>
    </source>
</evidence>
<protein>
    <submittedName>
        <fullName evidence="1">DUF3793 family protein</fullName>
    </submittedName>
</protein>
<dbReference type="Proteomes" id="UP000823863">
    <property type="component" value="Unassembled WGS sequence"/>
</dbReference>
<evidence type="ECO:0000313" key="2">
    <source>
        <dbReference type="Proteomes" id="UP000823863"/>
    </source>
</evidence>
<comment type="caution">
    <text evidence="1">The sequence shown here is derived from an EMBL/GenBank/DDBJ whole genome shotgun (WGS) entry which is preliminary data.</text>
</comment>
<dbReference type="InterPro" id="IPR024523">
    <property type="entry name" value="DUF3793"/>
</dbReference>
<proteinExistence type="predicted"/>
<dbReference type="EMBL" id="DWWB01000022">
    <property type="protein sequence ID" value="HJC66094.1"/>
    <property type="molecule type" value="Genomic_DNA"/>
</dbReference>
<reference evidence="1" key="2">
    <citation type="submission" date="2021-04" db="EMBL/GenBank/DDBJ databases">
        <authorList>
            <person name="Gilroy R."/>
        </authorList>
    </citation>
    <scope>NUCLEOTIDE SEQUENCE</scope>
    <source>
        <strain evidence="1">CHK198-12963</strain>
    </source>
</reference>
<sequence>MSTEALKLICAMDRNRLEAQIGLQCAPLLTGLKISNLLTIPSKMRQQVSQVFRKTGISVFLLYQSSQKTTFFLYREQELEWALKKKKVRKMMEQLGYQSTHLPDLLRQVAERYEAHMALREEFPHELGLLLGYPPEDVAGFILHKGKNFLYSGYWKVYENPEKSLILFQQFESAREEIVRMMSAGISIEEILEFYQSRRVTSLKSMAV</sequence>
<gene>
    <name evidence="1" type="ORF">H9931_05150</name>
</gene>
<reference evidence="1" key="1">
    <citation type="journal article" date="2021" name="PeerJ">
        <title>Extensive microbial diversity within the chicken gut microbiome revealed by metagenomics and culture.</title>
        <authorList>
            <person name="Gilroy R."/>
            <person name="Ravi A."/>
            <person name="Getino M."/>
            <person name="Pursley I."/>
            <person name="Horton D.L."/>
            <person name="Alikhan N.F."/>
            <person name="Baker D."/>
            <person name="Gharbi K."/>
            <person name="Hall N."/>
            <person name="Watson M."/>
            <person name="Adriaenssens E.M."/>
            <person name="Foster-Nyarko E."/>
            <person name="Jarju S."/>
            <person name="Secka A."/>
            <person name="Antonio M."/>
            <person name="Oren A."/>
            <person name="Chaudhuri R.R."/>
            <person name="La Ragione R."/>
            <person name="Hildebrand F."/>
            <person name="Pallen M.J."/>
        </authorList>
    </citation>
    <scope>NUCLEOTIDE SEQUENCE</scope>
    <source>
        <strain evidence="1">CHK198-12963</strain>
    </source>
</reference>